<dbReference type="Proteomes" id="UP001165663">
    <property type="component" value="Unassembled WGS sequence"/>
</dbReference>
<comment type="caution">
    <text evidence="1">The sequence shown here is derived from an EMBL/GenBank/DDBJ whole genome shotgun (WGS) entry which is preliminary data.</text>
</comment>
<evidence type="ECO:0000313" key="1">
    <source>
        <dbReference type="EMBL" id="GLB86640.1"/>
    </source>
</evidence>
<evidence type="ECO:0008006" key="3">
    <source>
        <dbReference type="Google" id="ProtNLM"/>
    </source>
</evidence>
<reference evidence="1" key="1">
    <citation type="submission" date="2022-07" db="EMBL/GenBank/DDBJ databases">
        <title>Mycobacterium kiyosense sp. nov., scotochromogenic slow-glowing species isolated from respiratory specimens.</title>
        <authorList>
            <person name="Fukano H."/>
            <person name="Kazumi Y."/>
            <person name="Sakagami N."/>
            <person name="Ato M."/>
            <person name="Mitarai S."/>
            <person name="Hoshino Y."/>
        </authorList>
    </citation>
    <scope>NUCLEOTIDE SEQUENCE</scope>
    <source>
        <strain evidence="1">SRL2020-028</strain>
    </source>
</reference>
<dbReference type="AlphaFoldDB" id="A0AA37PYP5"/>
<name>A0AA37PYP5_9MYCO</name>
<proteinExistence type="predicted"/>
<dbReference type="RefSeq" id="WP_264916269.1">
    <property type="nucleotide sequence ID" value="NZ_BRXE01000160.1"/>
</dbReference>
<gene>
    <name evidence="1" type="ORF">SRL2020028_58960</name>
</gene>
<dbReference type="EMBL" id="BRXE01000160">
    <property type="protein sequence ID" value="GLB86640.1"/>
    <property type="molecule type" value="Genomic_DNA"/>
</dbReference>
<protein>
    <recommendedName>
        <fullName evidence="3">Helix-turn-helix domain-containing protein</fullName>
    </recommendedName>
</protein>
<accession>A0AA37PYP5</accession>
<sequence length="353" mass="39204">MAAGCGDLGGRLPPPAIQLDPGDDAYRGLPCWAGRAARWAHWTVPIAYDLRYDRIRPLMCNGGVSRQALVAVAAARARYADHATGRNSRPTNERLAQDTGYTVRTVQRVDEALRLLGVGTEVLRGRQRTRAERLASWRVGDRGRGWASVWALHDNQQLSRLIHSLSSHPRSGVFTSKRSLLTSLTTHRRHCGRRQRGATRRHSPDEGGLALAKAWRAHPGAPPWCRRHSSAAWSRILARPARHGWTPRDLNQMVTDWLSTGHWIPDSPHKPIGLLGAILARHGRDNLDERPAALDDARDAQELALRQAREEPSIAELDESRQAKLVGRQALSGPGRAAVRQALDDAARRRNHV</sequence>
<evidence type="ECO:0000313" key="2">
    <source>
        <dbReference type="Proteomes" id="UP001165663"/>
    </source>
</evidence>
<organism evidence="1 2">
    <name type="scientific">Mycobacterium kiyosense</name>
    <dbReference type="NCBI Taxonomy" id="2871094"/>
    <lineage>
        <taxon>Bacteria</taxon>
        <taxon>Bacillati</taxon>
        <taxon>Actinomycetota</taxon>
        <taxon>Actinomycetes</taxon>
        <taxon>Mycobacteriales</taxon>
        <taxon>Mycobacteriaceae</taxon>
        <taxon>Mycobacterium</taxon>
    </lineage>
</organism>